<evidence type="ECO:0000259" key="3">
    <source>
        <dbReference type="PROSITE" id="PS50940"/>
    </source>
</evidence>
<dbReference type="InterPro" id="IPR002557">
    <property type="entry name" value="Chitin-bd_dom"/>
</dbReference>
<dbReference type="SUPFAM" id="SSF57625">
    <property type="entry name" value="Invertebrate chitin-binding proteins"/>
    <property type="match status" value="1"/>
</dbReference>
<evidence type="ECO:0000313" key="6">
    <source>
        <dbReference type="RefSeq" id="XP_028149188.1"/>
    </source>
</evidence>
<keyword evidence="2" id="KW-0732">Signal</keyword>
<proteinExistence type="predicted"/>
<dbReference type="PANTHER" id="PTHR22933:SF43">
    <property type="entry name" value="LP10131P"/>
    <property type="match status" value="1"/>
</dbReference>
<reference evidence="6" key="1">
    <citation type="submission" date="2025-04" db="UniProtKB">
        <authorList>
            <consortium name="RefSeq"/>
        </authorList>
    </citation>
    <scope>IDENTIFICATION</scope>
    <source>
        <tissue evidence="6">Whole insect</tissue>
    </source>
</reference>
<dbReference type="GO" id="GO:0008061">
    <property type="term" value="F:chitin binding"/>
    <property type="evidence" value="ECO:0007669"/>
    <property type="project" value="InterPro"/>
</dbReference>
<feature type="region of interest" description="Disordered" evidence="1">
    <location>
        <begin position="154"/>
        <end position="180"/>
    </location>
</feature>
<dbReference type="PROSITE" id="PS50940">
    <property type="entry name" value="CHIT_BIND_II"/>
    <property type="match status" value="1"/>
</dbReference>
<feature type="signal peptide" evidence="2">
    <location>
        <begin position="1"/>
        <end position="16"/>
    </location>
</feature>
<organism evidence="6">
    <name type="scientific">Diabrotica virgifera virgifera</name>
    <name type="common">western corn rootworm</name>
    <dbReference type="NCBI Taxonomy" id="50390"/>
    <lineage>
        <taxon>Eukaryota</taxon>
        <taxon>Metazoa</taxon>
        <taxon>Ecdysozoa</taxon>
        <taxon>Arthropoda</taxon>
        <taxon>Hexapoda</taxon>
        <taxon>Insecta</taxon>
        <taxon>Pterygota</taxon>
        <taxon>Neoptera</taxon>
        <taxon>Endopterygota</taxon>
        <taxon>Coleoptera</taxon>
        <taxon>Polyphaga</taxon>
        <taxon>Cucujiformia</taxon>
        <taxon>Chrysomeloidea</taxon>
        <taxon>Chrysomelidae</taxon>
        <taxon>Galerucinae</taxon>
        <taxon>Diabroticina</taxon>
        <taxon>Diabroticites</taxon>
        <taxon>Diabrotica</taxon>
    </lineage>
</organism>
<accession>A0A6P7GUV2</accession>
<evidence type="ECO:0000256" key="1">
    <source>
        <dbReference type="SAM" id="MobiDB-lite"/>
    </source>
</evidence>
<dbReference type="OrthoDB" id="6407151at2759"/>
<evidence type="ECO:0000313" key="5">
    <source>
        <dbReference type="Proteomes" id="UP001652700"/>
    </source>
</evidence>
<evidence type="ECO:0000313" key="4">
    <source>
        <dbReference type="EnsemblMetazoa" id="XP_050516874.1"/>
    </source>
</evidence>
<dbReference type="Gene3D" id="2.170.140.10">
    <property type="entry name" value="Chitin binding domain"/>
    <property type="match status" value="1"/>
</dbReference>
<protein>
    <submittedName>
        <fullName evidence="6">Uncharacterized protein LOC114342571</fullName>
    </submittedName>
</protein>
<dbReference type="GO" id="GO:0005576">
    <property type="term" value="C:extracellular region"/>
    <property type="evidence" value="ECO:0007669"/>
    <property type="project" value="InterPro"/>
</dbReference>
<dbReference type="Proteomes" id="UP001652700">
    <property type="component" value="Unplaced"/>
</dbReference>
<dbReference type="SMART" id="SM00494">
    <property type="entry name" value="ChtBD2"/>
    <property type="match status" value="1"/>
</dbReference>
<reference evidence="4" key="2">
    <citation type="submission" date="2025-05" db="UniProtKB">
        <authorList>
            <consortium name="EnsemblMetazoa"/>
        </authorList>
    </citation>
    <scope>IDENTIFICATION</scope>
</reference>
<dbReference type="InterPro" id="IPR052976">
    <property type="entry name" value="Scoloptoxin-like"/>
</dbReference>
<dbReference type="InterPro" id="IPR036508">
    <property type="entry name" value="Chitin-bd_dom_sf"/>
</dbReference>
<keyword evidence="5" id="KW-1185">Reference proteome</keyword>
<feature type="chain" id="PRO_5027813380" evidence="2">
    <location>
        <begin position="17"/>
        <end position="180"/>
    </location>
</feature>
<dbReference type="InParanoid" id="A0A6P7GUV2"/>
<feature type="domain" description="Chitin-binding type-2" evidence="3">
    <location>
        <begin position="49"/>
        <end position="116"/>
    </location>
</feature>
<evidence type="ECO:0000256" key="2">
    <source>
        <dbReference type="SAM" id="SignalP"/>
    </source>
</evidence>
<gene>
    <name evidence="6" type="primary">LOC114342571</name>
</gene>
<dbReference type="EnsemblMetazoa" id="XM_050660917.1">
    <property type="protein sequence ID" value="XP_050516874.1"/>
    <property type="gene ID" value="LOC126891679"/>
</dbReference>
<dbReference type="Pfam" id="PF01607">
    <property type="entry name" value="CBM_14"/>
    <property type="match status" value="1"/>
</dbReference>
<name>A0A6P7GUV2_DIAVI</name>
<dbReference type="PANTHER" id="PTHR22933">
    <property type="entry name" value="FI18007P1-RELATED"/>
    <property type="match status" value="1"/>
</dbReference>
<sequence>MKTVLVLPVFFCLVNSAPKLRLTPQFIAPPSLLTLPSNATSIRTDISDSFHCEGRDYGYYADVENDCQLFHVCLPVTYSDGRNQTFRWSFICPEETVFNQEMFTCTRADEAIDCAESPRFYELNRNFGSEEIIGEVIDSVVPSTPEPHYLEEATALPDVPQGLGRNLSKRGGNKPDLKKQ</sequence>
<dbReference type="AlphaFoldDB" id="A0A6P7GUV2"/>
<dbReference type="RefSeq" id="XP_028149188.1">
    <property type="nucleotide sequence ID" value="XM_028293387.1"/>
</dbReference>